<sequence length="594" mass="63216">MPHLRLALAQLNTTVGAVEANADAALEWCRAAARSGADLVLLPEMALTGYPVEDLALRTSFVDASVAAVGRLAERLETEGLGGLVVVVGHLDRAADRRPENKASVLHGGRVLAGYEKHHLPNYGVFDEYRYFRPGTEMLVVRVRGVDVALAICEDLWQDGGPVQAAAEAGAGLLAVVNASPYESAKDDVRLELVRRRAAEVGCPLAYVNLVGGQDELVFDGDSMVVAADGEVLARGPQFVESLVLADLELAAATATEVALPVGPSGMTVRRVLDLGPVSTPAATPPQPVETPMAERLDRLAEIHAALVLGLRDYCAKNGIRTVFLGLSGGIDSTLVASIACDALGAENVHGISNPGAWSSEHSRSDAAELARRTGLHFSTVEIAPMVDAFEAALELDGVAAENLQARVRAVIWMARSNQDGPSIVLACGNKTELAVGYSTIYGDAVGGFAPIKDVPKTLVWELARWRNEQAGRRGETPPVPEGTITKEPSAELRPGQRDTDTLPPYEVLDRVLESYVGTDTGLGEMVAAGFDAALVQRVVQMVDRAEYKRRQYPPGTKISFKAFGRDRRLPITNGWRETDPGRGGVSVSDVTDA</sequence>
<feature type="domain" description="CN hydrolase" evidence="11">
    <location>
        <begin position="4"/>
        <end position="250"/>
    </location>
</feature>
<evidence type="ECO:0000256" key="3">
    <source>
        <dbReference type="ARBA" id="ARBA00022598"/>
    </source>
</evidence>
<feature type="binding site" evidence="7">
    <location>
        <position position="123"/>
    </location>
    <ligand>
        <name>L-glutamine</name>
        <dbReference type="ChEBI" id="CHEBI:58359"/>
    </ligand>
</feature>
<evidence type="ECO:0000256" key="8">
    <source>
        <dbReference type="PIRNR" id="PIRNR006630"/>
    </source>
</evidence>
<evidence type="ECO:0000256" key="2">
    <source>
        <dbReference type="ARBA" id="ARBA00007145"/>
    </source>
</evidence>
<dbReference type="Gene3D" id="3.40.50.620">
    <property type="entry name" value="HUPs"/>
    <property type="match status" value="1"/>
</dbReference>
<dbReference type="PANTHER" id="PTHR23090">
    <property type="entry name" value="NH 3 /GLUTAMINE-DEPENDENT NAD + SYNTHETASE"/>
    <property type="match status" value="1"/>
</dbReference>
<feature type="active site" description="Nucleophile; for glutaminase activity" evidence="7">
    <location>
        <position position="153"/>
    </location>
</feature>
<comment type="function">
    <text evidence="7">Catalyzes the ATP-dependent amidation of deamido-NAD to form NAD. Uses L-glutamine as a nitrogen source.</text>
</comment>
<dbReference type="NCBIfam" id="TIGR00552">
    <property type="entry name" value="nadE"/>
    <property type="match status" value="1"/>
</dbReference>
<dbReference type="Pfam" id="PF02540">
    <property type="entry name" value="NAD_synthase"/>
    <property type="match status" value="1"/>
</dbReference>
<evidence type="ECO:0000256" key="7">
    <source>
        <dbReference type="HAMAP-Rule" id="MF_02090"/>
    </source>
</evidence>
<dbReference type="EMBL" id="LT629688">
    <property type="protein sequence ID" value="SDE56554.1"/>
    <property type="molecule type" value="Genomic_DNA"/>
</dbReference>
<dbReference type="OrthoDB" id="9760188at2"/>
<evidence type="ECO:0000256" key="10">
    <source>
        <dbReference type="SAM" id="MobiDB-lite"/>
    </source>
</evidence>
<organism evidence="12 13">
    <name type="scientific">Auraticoccus monumenti</name>
    <dbReference type="NCBI Taxonomy" id="675864"/>
    <lineage>
        <taxon>Bacteria</taxon>
        <taxon>Bacillati</taxon>
        <taxon>Actinomycetota</taxon>
        <taxon>Actinomycetes</taxon>
        <taxon>Propionibacteriales</taxon>
        <taxon>Propionibacteriaceae</taxon>
        <taxon>Auraticoccus</taxon>
    </lineage>
</organism>
<keyword evidence="4 7" id="KW-0547">Nucleotide-binding</keyword>
<dbReference type="FunFam" id="3.40.50.620:FF:000106">
    <property type="entry name" value="Glutamine-dependent NAD(+) synthetase"/>
    <property type="match status" value="1"/>
</dbReference>
<evidence type="ECO:0000256" key="5">
    <source>
        <dbReference type="ARBA" id="ARBA00022840"/>
    </source>
</evidence>
<accession>A0A1G7DYQ8</accession>
<dbReference type="PROSITE" id="PS50263">
    <property type="entry name" value="CN_HYDROLASE"/>
    <property type="match status" value="1"/>
</dbReference>
<dbReference type="SUPFAM" id="SSF52402">
    <property type="entry name" value="Adenine nucleotide alpha hydrolases-like"/>
    <property type="match status" value="1"/>
</dbReference>
<dbReference type="Gene3D" id="3.60.110.10">
    <property type="entry name" value="Carbon-nitrogen hydrolase"/>
    <property type="match status" value="1"/>
</dbReference>
<dbReference type="InterPro" id="IPR003694">
    <property type="entry name" value="NAD_synthase"/>
</dbReference>
<feature type="region of interest" description="Disordered" evidence="10">
    <location>
        <begin position="572"/>
        <end position="594"/>
    </location>
</feature>
<comment type="pathway">
    <text evidence="1 7 8">Cofactor biosynthesis; NAD(+) biosynthesis; NAD(+) from deamido-NAD(+) (L-Gln route): step 1/1.</text>
</comment>
<feature type="binding site" evidence="7">
    <location>
        <position position="549"/>
    </location>
    <ligand>
        <name>deamido-NAD(+)</name>
        <dbReference type="ChEBI" id="CHEBI:58437"/>
        <note>ligand shared between two neighboring subunits</note>
    </ligand>
</feature>
<dbReference type="GO" id="GO:0005737">
    <property type="term" value="C:cytoplasm"/>
    <property type="evidence" value="ECO:0007669"/>
    <property type="project" value="InterPro"/>
</dbReference>
<keyword evidence="5 7" id="KW-0067">ATP-binding</keyword>
<dbReference type="InterPro" id="IPR036526">
    <property type="entry name" value="C-N_Hydrolase_sf"/>
</dbReference>
<dbReference type="CDD" id="cd00553">
    <property type="entry name" value="NAD_synthase"/>
    <property type="match status" value="1"/>
</dbReference>
<evidence type="ECO:0000256" key="4">
    <source>
        <dbReference type="ARBA" id="ARBA00022741"/>
    </source>
</evidence>
<dbReference type="EC" id="6.3.5.1" evidence="7 8"/>
<dbReference type="GO" id="GO:0008795">
    <property type="term" value="F:NAD+ synthase activity"/>
    <property type="evidence" value="ECO:0007669"/>
    <property type="project" value="UniProtKB-UniRule"/>
</dbReference>
<keyword evidence="3 7" id="KW-0436">Ligase</keyword>
<feature type="compositionally biased region" description="Basic and acidic residues" evidence="10">
    <location>
        <begin position="489"/>
        <end position="501"/>
    </location>
</feature>
<dbReference type="InterPro" id="IPR014729">
    <property type="entry name" value="Rossmann-like_a/b/a_fold"/>
</dbReference>
<dbReference type="Proteomes" id="UP000198546">
    <property type="component" value="Chromosome i"/>
</dbReference>
<dbReference type="CDD" id="cd07570">
    <property type="entry name" value="GAT_Gln-NAD-synth"/>
    <property type="match status" value="1"/>
</dbReference>
<evidence type="ECO:0000313" key="12">
    <source>
        <dbReference type="EMBL" id="SDE56554.1"/>
    </source>
</evidence>
<gene>
    <name evidence="7" type="primary">nadE</name>
    <name evidence="12" type="ORF">SAMN04489747_3762</name>
</gene>
<dbReference type="InterPro" id="IPR014445">
    <property type="entry name" value="Gln-dep_NAD_synthase"/>
</dbReference>
<keyword evidence="6 7" id="KW-0520">NAD</keyword>
<evidence type="ECO:0000256" key="1">
    <source>
        <dbReference type="ARBA" id="ARBA00005188"/>
    </source>
</evidence>
<feature type="binding site" evidence="7">
    <location>
        <position position="403"/>
    </location>
    <ligand>
        <name>deamido-NAD(+)</name>
        <dbReference type="ChEBI" id="CHEBI:58437"/>
        <note>ligand shared between two neighboring subunits</note>
    </ligand>
</feature>
<comment type="similarity">
    <text evidence="9">Belongs to the NAD synthetase family.</text>
</comment>
<dbReference type="GO" id="GO:0009435">
    <property type="term" value="P:NAD+ biosynthetic process"/>
    <property type="evidence" value="ECO:0007669"/>
    <property type="project" value="UniProtKB-UniRule"/>
</dbReference>
<dbReference type="GO" id="GO:0003952">
    <property type="term" value="F:NAD+ synthase (glutamine-hydrolyzing) activity"/>
    <property type="evidence" value="ECO:0007669"/>
    <property type="project" value="UniProtKB-UniRule"/>
</dbReference>
<evidence type="ECO:0000256" key="9">
    <source>
        <dbReference type="RuleBase" id="RU003811"/>
    </source>
</evidence>
<dbReference type="InterPro" id="IPR022310">
    <property type="entry name" value="NAD/GMP_synthase"/>
</dbReference>
<name>A0A1G7DYQ8_9ACTN</name>
<dbReference type="STRING" id="675864.SAMN04489747_3762"/>
<dbReference type="SUPFAM" id="SSF56317">
    <property type="entry name" value="Carbon-nitrogen hydrolase"/>
    <property type="match status" value="1"/>
</dbReference>
<evidence type="ECO:0000259" key="11">
    <source>
        <dbReference type="PROSITE" id="PS50263"/>
    </source>
</evidence>
<feature type="binding site" evidence="7">
    <location>
        <position position="180"/>
    </location>
    <ligand>
        <name>L-glutamine</name>
        <dbReference type="ChEBI" id="CHEBI:58359"/>
    </ligand>
</feature>
<feature type="active site" description="Proton acceptor; for glutaminase activity" evidence="7">
    <location>
        <position position="44"/>
    </location>
</feature>
<reference evidence="12 13" key="1">
    <citation type="submission" date="2016-10" db="EMBL/GenBank/DDBJ databases">
        <authorList>
            <person name="de Groot N.N."/>
        </authorList>
    </citation>
    <scope>NUCLEOTIDE SEQUENCE [LARGE SCALE GENOMIC DNA]</scope>
    <source>
        <strain evidence="12 13">MON 2.2</strain>
    </source>
</reference>
<dbReference type="PANTHER" id="PTHR23090:SF9">
    <property type="entry name" value="GLUTAMINE-DEPENDENT NAD(+) SYNTHETASE"/>
    <property type="match status" value="1"/>
</dbReference>
<feature type="region of interest" description="Disordered" evidence="10">
    <location>
        <begin position="470"/>
        <end position="503"/>
    </location>
</feature>
<feature type="active site" description="For glutaminase activity" evidence="7">
    <location>
        <position position="117"/>
    </location>
</feature>
<dbReference type="GO" id="GO:0005524">
    <property type="term" value="F:ATP binding"/>
    <property type="evidence" value="ECO:0007669"/>
    <property type="project" value="UniProtKB-UniRule"/>
</dbReference>
<comment type="caution">
    <text evidence="7">Lacks conserved residue(s) required for the propagation of feature annotation.</text>
</comment>
<dbReference type="HAMAP" id="MF_02090">
    <property type="entry name" value="NadE_glutamine_dep"/>
    <property type="match status" value="1"/>
</dbReference>
<dbReference type="Pfam" id="PF00795">
    <property type="entry name" value="CN_hydrolase"/>
    <property type="match status" value="1"/>
</dbReference>
<dbReference type="InterPro" id="IPR003010">
    <property type="entry name" value="C-N_Hydrolase"/>
</dbReference>
<feature type="binding site" evidence="7">
    <location>
        <position position="433"/>
    </location>
    <ligand>
        <name>deamido-NAD(+)</name>
        <dbReference type="ChEBI" id="CHEBI:58437"/>
        <note>ligand shared between two neighboring subunits</note>
    </ligand>
</feature>
<comment type="similarity">
    <text evidence="2 7 8">In the C-terminal section; belongs to the NAD synthetase family.</text>
</comment>
<proteinExistence type="inferred from homology"/>
<evidence type="ECO:0000256" key="6">
    <source>
        <dbReference type="ARBA" id="ARBA00023027"/>
    </source>
</evidence>
<keyword evidence="13" id="KW-1185">Reference proteome</keyword>
<dbReference type="AlphaFoldDB" id="A0A1G7DYQ8"/>
<dbReference type="GO" id="GO:0004359">
    <property type="term" value="F:glutaminase activity"/>
    <property type="evidence" value="ECO:0007669"/>
    <property type="project" value="InterPro"/>
</dbReference>
<feature type="binding site" evidence="7">
    <location>
        <begin position="326"/>
        <end position="333"/>
    </location>
    <ligand>
        <name>ATP</name>
        <dbReference type="ChEBI" id="CHEBI:30616"/>
    </ligand>
</feature>
<dbReference type="PIRSF" id="PIRSF006630">
    <property type="entry name" value="NADS_GAT"/>
    <property type="match status" value="1"/>
</dbReference>
<protein>
    <recommendedName>
        <fullName evidence="7 8">Glutamine-dependent NAD(+) synthetase</fullName>
        <ecNumber evidence="7 8">6.3.5.1</ecNumber>
    </recommendedName>
    <alternativeName>
        <fullName evidence="7 8">NAD(+) synthase [glutamine-hydrolyzing]</fullName>
    </alternativeName>
</protein>
<evidence type="ECO:0000313" key="13">
    <source>
        <dbReference type="Proteomes" id="UP000198546"/>
    </source>
</evidence>
<dbReference type="UniPathway" id="UPA00253">
    <property type="reaction ID" value="UER00334"/>
</dbReference>
<feature type="binding site" evidence="7">
    <location>
        <position position="186"/>
    </location>
    <ligand>
        <name>L-glutamine</name>
        <dbReference type="ChEBI" id="CHEBI:58359"/>
    </ligand>
</feature>
<comment type="catalytic activity">
    <reaction evidence="7 8">
        <text>deamido-NAD(+) + L-glutamine + ATP + H2O = L-glutamate + AMP + diphosphate + NAD(+) + H(+)</text>
        <dbReference type="Rhea" id="RHEA:24384"/>
        <dbReference type="ChEBI" id="CHEBI:15377"/>
        <dbReference type="ChEBI" id="CHEBI:15378"/>
        <dbReference type="ChEBI" id="CHEBI:29985"/>
        <dbReference type="ChEBI" id="CHEBI:30616"/>
        <dbReference type="ChEBI" id="CHEBI:33019"/>
        <dbReference type="ChEBI" id="CHEBI:57540"/>
        <dbReference type="ChEBI" id="CHEBI:58359"/>
        <dbReference type="ChEBI" id="CHEBI:58437"/>
        <dbReference type="ChEBI" id="CHEBI:456215"/>
        <dbReference type="EC" id="6.3.5.1"/>
    </reaction>
</comment>
<dbReference type="NCBIfam" id="NF010588">
    <property type="entry name" value="PRK13981.1"/>
    <property type="match status" value="1"/>
</dbReference>
<dbReference type="RefSeq" id="WP_090595619.1">
    <property type="nucleotide sequence ID" value="NZ_LT629688.1"/>
</dbReference>